<feature type="compositionally biased region" description="Low complexity" evidence="10">
    <location>
        <begin position="42"/>
        <end position="75"/>
    </location>
</feature>
<proteinExistence type="inferred from homology"/>
<evidence type="ECO:0000256" key="8">
    <source>
        <dbReference type="ARBA" id="ARBA00034243"/>
    </source>
</evidence>
<comment type="similarity">
    <text evidence="1">Belongs to the N-acylglucosamine 2-epimerase family.</text>
</comment>
<dbReference type="GO" id="GO:0050121">
    <property type="term" value="F:N-acylglucosamine 2-epimerase activity"/>
    <property type="evidence" value="ECO:0007669"/>
    <property type="project" value="UniProtKB-EC"/>
</dbReference>
<dbReference type="Pfam" id="PF07221">
    <property type="entry name" value="GlcNAc_2-epim"/>
    <property type="match status" value="1"/>
</dbReference>
<evidence type="ECO:0000256" key="9">
    <source>
        <dbReference type="ARBA" id="ARBA00046544"/>
    </source>
</evidence>
<dbReference type="InterPro" id="IPR010819">
    <property type="entry name" value="AGE/CE"/>
</dbReference>
<accession>A0AAW1PMA2</accession>
<comment type="subunit">
    <text evidence="9">Homodimer. Forms a heterodimer with renin and inhibits its activity.</text>
</comment>
<dbReference type="AlphaFoldDB" id="A0AAW1PMA2"/>
<dbReference type="InterPro" id="IPR008928">
    <property type="entry name" value="6-hairpin_glycosidase_sf"/>
</dbReference>
<sequence>MRDANLSLACLCLAAIALVASSASSNATSPEATPQPPAHNVSAAAPSKAPAPSETSSQQAAAPLPAEQAQQAQRQAIRTRVAAQLDNVINFWKAHGPDRQFGAFHGTLNQQGQPVASPERGFDKGLVQTARHLWSFSLLYALRERTPEIEALCNNLYSFLVAHFRDPRDNLYYQTVSQDGSRVTKDVKPLYAEVFLLQALARYAQVFSNQSALDAALRTFRTLDSLYHRDGLPGWSEMLGKVGVDPGALGYNRFDTQLHVMEALADVYQASKDPTVGARLAEIVDLFPNRLVDQQKGYVPRVFTEQWQPVSSINNDVLVGLNLELSWILVNSAAAINKSGDPAVKRAAQRASYLATAGGFDPTNGGAYYTTDLGGKVTSPTKVWWPQNEALLGLWRLHKLDPKDDTLLLQMLKTLDWMQTRQLDSQYGEFFWGLEPNGQLEAHGSDKGNTYKATYHSLGHMLQLEKMLAEDS</sequence>
<dbReference type="PANTHER" id="PTHR15108">
    <property type="entry name" value="N-ACYLGLUCOSAMINE-2-EPIMERASE"/>
    <property type="match status" value="1"/>
</dbReference>
<reference evidence="12 13" key="1">
    <citation type="journal article" date="2024" name="Nat. Commun.">
        <title>Phylogenomics reveals the evolutionary origins of lichenization in chlorophyte algae.</title>
        <authorList>
            <person name="Puginier C."/>
            <person name="Libourel C."/>
            <person name="Otte J."/>
            <person name="Skaloud P."/>
            <person name="Haon M."/>
            <person name="Grisel S."/>
            <person name="Petersen M."/>
            <person name="Berrin J.G."/>
            <person name="Delaux P.M."/>
            <person name="Dal Grande F."/>
            <person name="Keller J."/>
        </authorList>
    </citation>
    <scope>NUCLEOTIDE SEQUENCE [LARGE SCALE GENOMIC DNA]</scope>
    <source>
        <strain evidence="12 13">SAG 2043</strain>
    </source>
</reference>
<protein>
    <recommendedName>
        <fullName evidence="3">N-acylglucosamine 2-epimerase</fullName>
        <ecNumber evidence="2">5.1.3.8</ecNumber>
    </recommendedName>
    <alternativeName>
        <fullName evidence="7">GlcNAc 2-epimerase</fullName>
    </alternativeName>
    <alternativeName>
        <fullName evidence="5">N-acetyl-D-glucosamine 2-epimerase</fullName>
    </alternativeName>
    <alternativeName>
        <fullName evidence="6">Renin-binding protein</fullName>
    </alternativeName>
</protein>
<evidence type="ECO:0000256" key="1">
    <source>
        <dbReference type="ARBA" id="ARBA00008558"/>
    </source>
</evidence>
<feature type="chain" id="PRO_5043463757" description="N-acylglucosamine 2-epimerase" evidence="11">
    <location>
        <begin position="28"/>
        <end position="472"/>
    </location>
</feature>
<evidence type="ECO:0000256" key="3">
    <source>
        <dbReference type="ARBA" id="ARBA00014959"/>
    </source>
</evidence>
<evidence type="ECO:0000256" key="11">
    <source>
        <dbReference type="SAM" id="SignalP"/>
    </source>
</evidence>
<evidence type="ECO:0000313" key="12">
    <source>
        <dbReference type="EMBL" id="KAK9814691.1"/>
    </source>
</evidence>
<evidence type="ECO:0000256" key="6">
    <source>
        <dbReference type="ARBA" id="ARBA00031909"/>
    </source>
</evidence>
<keyword evidence="4" id="KW-0413">Isomerase</keyword>
<comment type="catalytic activity">
    <reaction evidence="8">
        <text>an N-acyl-D-glucosamine = an N-acyl-D-mannosamine</text>
        <dbReference type="Rhea" id="RHEA:19033"/>
        <dbReference type="ChEBI" id="CHEBI:16062"/>
        <dbReference type="ChEBI" id="CHEBI:17274"/>
        <dbReference type="EC" id="5.1.3.8"/>
    </reaction>
    <physiologicalReaction direction="left-to-right" evidence="8">
        <dbReference type="Rhea" id="RHEA:19034"/>
    </physiologicalReaction>
    <physiologicalReaction direction="right-to-left" evidence="8">
        <dbReference type="Rhea" id="RHEA:19035"/>
    </physiologicalReaction>
</comment>
<evidence type="ECO:0000256" key="2">
    <source>
        <dbReference type="ARBA" id="ARBA00013176"/>
    </source>
</evidence>
<comment type="caution">
    <text evidence="12">The sequence shown here is derived from an EMBL/GenBank/DDBJ whole genome shotgun (WGS) entry which is preliminary data.</text>
</comment>
<dbReference type="EMBL" id="JALJOR010000007">
    <property type="protein sequence ID" value="KAK9814691.1"/>
    <property type="molecule type" value="Genomic_DNA"/>
</dbReference>
<keyword evidence="11" id="KW-0732">Signal</keyword>
<dbReference type="Gene3D" id="1.50.10.10">
    <property type="match status" value="1"/>
</dbReference>
<dbReference type="GO" id="GO:0005975">
    <property type="term" value="P:carbohydrate metabolic process"/>
    <property type="evidence" value="ECO:0007669"/>
    <property type="project" value="InterPro"/>
</dbReference>
<gene>
    <name evidence="12" type="ORF">WJX72_009872</name>
</gene>
<feature type="signal peptide" evidence="11">
    <location>
        <begin position="1"/>
        <end position="27"/>
    </location>
</feature>
<keyword evidence="13" id="KW-1185">Reference proteome</keyword>
<evidence type="ECO:0000256" key="5">
    <source>
        <dbReference type="ARBA" id="ARBA00031608"/>
    </source>
</evidence>
<dbReference type="SUPFAM" id="SSF48208">
    <property type="entry name" value="Six-hairpin glycosidases"/>
    <property type="match status" value="1"/>
</dbReference>
<evidence type="ECO:0000256" key="7">
    <source>
        <dbReference type="ARBA" id="ARBA00033215"/>
    </source>
</evidence>
<feature type="region of interest" description="Disordered" evidence="10">
    <location>
        <begin position="25"/>
        <end position="75"/>
    </location>
</feature>
<organism evidence="12 13">
    <name type="scientific">[Myrmecia] bisecta</name>
    <dbReference type="NCBI Taxonomy" id="41462"/>
    <lineage>
        <taxon>Eukaryota</taxon>
        <taxon>Viridiplantae</taxon>
        <taxon>Chlorophyta</taxon>
        <taxon>core chlorophytes</taxon>
        <taxon>Trebouxiophyceae</taxon>
        <taxon>Trebouxiales</taxon>
        <taxon>Trebouxiaceae</taxon>
        <taxon>Myrmecia</taxon>
    </lineage>
</organism>
<dbReference type="InterPro" id="IPR012341">
    <property type="entry name" value="6hp_glycosidase-like_sf"/>
</dbReference>
<dbReference type="Proteomes" id="UP001489004">
    <property type="component" value="Unassembled WGS sequence"/>
</dbReference>
<dbReference type="EC" id="5.1.3.8" evidence="2"/>
<evidence type="ECO:0000256" key="10">
    <source>
        <dbReference type="SAM" id="MobiDB-lite"/>
    </source>
</evidence>
<evidence type="ECO:0000313" key="13">
    <source>
        <dbReference type="Proteomes" id="UP001489004"/>
    </source>
</evidence>
<name>A0AAW1PMA2_9CHLO</name>
<evidence type="ECO:0000256" key="4">
    <source>
        <dbReference type="ARBA" id="ARBA00023235"/>
    </source>
</evidence>